<protein>
    <submittedName>
        <fullName evidence="1">Uncharacterized protein</fullName>
    </submittedName>
</protein>
<keyword evidence="2" id="KW-1185">Reference proteome</keyword>
<gene>
    <name evidence="1" type="ORF">BT96DRAFT_1004115</name>
</gene>
<dbReference type="EMBL" id="ML769740">
    <property type="protein sequence ID" value="KAE9388507.1"/>
    <property type="molecule type" value="Genomic_DNA"/>
</dbReference>
<dbReference type="AlphaFoldDB" id="A0A6A4GTL1"/>
<organism evidence="1 2">
    <name type="scientific">Gymnopus androsaceus JB14</name>
    <dbReference type="NCBI Taxonomy" id="1447944"/>
    <lineage>
        <taxon>Eukaryota</taxon>
        <taxon>Fungi</taxon>
        <taxon>Dikarya</taxon>
        <taxon>Basidiomycota</taxon>
        <taxon>Agaricomycotina</taxon>
        <taxon>Agaricomycetes</taxon>
        <taxon>Agaricomycetidae</taxon>
        <taxon>Agaricales</taxon>
        <taxon>Marasmiineae</taxon>
        <taxon>Omphalotaceae</taxon>
        <taxon>Gymnopus</taxon>
    </lineage>
</organism>
<dbReference type="Proteomes" id="UP000799118">
    <property type="component" value="Unassembled WGS sequence"/>
</dbReference>
<dbReference type="OrthoDB" id="2946818at2759"/>
<accession>A0A6A4GTL1</accession>
<evidence type="ECO:0000313" key="1">
    <source>
        <dbReference type="EMBL" id="KAE9388507.1"/>
    </source>
</evidence>
<evidence type="ECO:0000313" key="2">
    <source>
        <dbReference type="Proteomes" id="UP000799118"/>
    </source>
</evidence>
<sequence length="140" mass="16182">MADLQMLWLPPNQIGQAVDDREKLFKFGQKWFKKQECMEDENGLNNYNKFRQKSKPELNPAKYWKYIGGPEYDPPQIPELQVTQHIEGLNPSGVMITFTIPGHEVKVEAAKQKAKDWLDGNKKTKAIIARAVLLSKLYHI</sequence>
<name>A0A6A4GTL1_9AGAR</name>
<proteinExistence type="predicted"/>
<reference evidence="1" key="1">
    <citation type="journal article" date="2019" name="Environ. Microbiol.">
        <title>Fungal ecological strategies reflected in gene transcription - a case study of two litter decomposers.</title>
        <authorList>
            <person name="Barbi F."/>
            <person name="Kohler A."/>
            <person name="Barry K."/>
            <person name="Baskaran P."/>
            <person name="Daum C."/>
            <person name="Fauchery L."/>
            <person name="Ihrmark K."/>
            <person name="Kuo A."/>
            <person name="LaButti K."/>
            <person name="Lipzen A."/>
            <person name="Morin E."/>
            <person name="Grigoriev I.V."/>
            <person name="Henrissat B."/>
            <person name="Lindahl B."/>
            <person name="Martin F."/>
        </authorList>
    </citation>
    <scope>NUCLEOTIDE SEQUENCE</scope>
    <source>
        <strain evidence="1">JB14</strain>
    </source>
</reference>